<evidence type="ECO:0000313" key="2">
    <source>
        <dbReference type="Proteomes" id="UP001589867"/>
    </source>
</evidence>
<comment type="caution">
    <text evidence="1">The sequence shown here is derived from an EMBL/GenBank/DDBJ whole genome shotgun (WGS) entry which is preliminary data.</text>
</comment>
<dbReference type="RefSeq" id="WP_377251109.1">
    <property type="nucleotide sequence ID" value="NZ_JBHLUH010000021.1"/>
</dbReference>
<name>A0ABV6M2H7_9ACTN</name>
<evidence type="ECO:0000313" key="1">
    <source>
        <dbReference type="EMBL" id="MFC0528905.1"/>
    </source>
</evidence>
<dbReference type="Proteomes" id="UP001589867">
    <property type="component" value="Unassembled WGS sequence"/>
</dbReference>
<reference evidence="1 2" key="1">
    <citation type="submission" date="2024-09" db="EMBL/GenBank/DDBJ databases">
        <authorList>
            <person name="Sun Q."/>
            <person name="Mori K."/>
        </authorList>
    </citation>
    <scope>NUCLEOTIDE SEQUENCE [LARGE SCALE GENOMIC DNA]</scope>
    <source>
        <strain evidence="1 2">TBRC 3947</strain>
    </source>
</reference>
<proteinExistence type="predicted"/>
<keyword evidence="2" id="KW-1185">Reference proteome</keyword>
<gene>
    <name evidence="1" type="ORF">ACFFIA_14675</name>
</gene>
<dbReference type="EMBL" id="JBHLUH010000021">
    <property type="protein sequence ID" value="MFC0528905.1"/>
    <property type="molecule type" value="Genomic_DNA"/>
</dbReference>
<sequence length="74" mass="8123">MADARSLFPVTGVLRVVYAWIVPRFDNAAASVPLFASPLRPRDRTNTSVAGVWVRPSRRHGRTSRYSRGGTAAP</sequence>
<organism evidence="1 2">
    <name type="scientific">Phytohabitans kaempferiae</name>
    <dbReference type="NCBI Taxonomy" id="1620943"/>
    <lineage>
        <taxon>Bacteria</taxon>
        <taxon>Bacillati</taxon>
        <taxon>Actinomycetota</taxon>
        <taxon>Actinomycetes</taxon>
        <taxon>Micromonosporales</taxon>
        <taxon>Micromonosporaceae</taxon>
    </lineage>
</organism>
<accession>A0ABV6M2H7</accession>
<protein>
    <submittedName>
        <fullName evidence="1">Uncharacterized protein</fullName>
    </submittedName>
</protein>